<evidence type="ECO:0000313" key="6">
    <source>
        <dbReference type="Proteomes" id="UP000198816"/>
    </source>
</evidence>
<dbReference type="Gene3D" id="3.40.50.300">
    <property type="entry name" value="P-loop containing nucleotide triphosphate hydrolases"/>
    <property type="match status" value="1"/>
</dbReference>
<evidence type="ECO:0000313" key="5">
    <source>
        <dbReference type="EMBL" id="SDX01660.1"/>
    </source>
</evidence>
<dbReference type="SUPFAM" id="SSF52540">
    <property type="entry name" value="P-loop containing nucleoside triphosphate hydrolases"/>
    <property type="match status" value="1"/>
</dbReference>
<dbReference type="PROSITE" id="PS50192">
    <property type="entry name" value="T_SNARE"/>
    <property type="match status" value="1"/>
</dbReference>
<keyword evidence="6" id="KW-1185">Reference proteome</keyword>
<dbReference type="InterPro" id="IPR000727">
    <property type="entry name" value="T_SNARE_dom"/>
</dbReference>
<evidence type="ECO:0000256" key="1">
    <source>
        <dbReference type="ARBA" id="ARBA00029447"/>
    </source>
</evidence>
<reference evidence="6" key="1">
    <citation type="submission" date="2016-10" db="EMBL/GenBank/DDBJ databases">
        <authorList>
            <person name="Varghese N."/>
            <person name="Submissions S."/>
        </authorList>
    </citation>
    <scope>NUCLEOTIDE SEQUENCE [LARGE SCALE GENOMIC DNA]</scope>
    <source>
        <strain evidence="6">DSM 217</strain>
    </source>
</reference>
<dbReference type="STRING" id="1058.SAMN05421783_11299"/>
<evidence type="ECO:0000259" key="4">
    <source>
        <dbReference type="PROSITE" id="PS50192"/>
    </source>
</evidence>
<sequence>MNKNQVAHPDHSDKPIGTGVDDSMSPQDDQELVELLRAGQGDDQSANACTKPVPSSGPAGSATDVANATEPGAALDQREAALAQREANLSTRDRMLAARVGGLEQREADLAHAWEAQLAREQALAAREAKIQEQTRALAEREIAAEAGFPALNQAALTALEERRCVLQQEFTTLQTLIDQARQDAVADLHARLDAERAERLKTLEAELAALREQAGAGLAAERERYRQTHEKREEAFAQRLDRLKTEQDALTEEQAKLARREGEISWREEDLEGRRAGMEQTIAERAREQVDELTRALDQARRDYHRVRDERDDLHRQLDSQQELLERFDGGPEEALRRLDEAHRKIRSLEQELLARPSATDKERLVALQEQERGWAADRENLLRKLNTLRAERGRWVIGVQELESQRDELEVLRRRRDVLVTEMEKYAAEVERMRGLYQPAAERDARIRPITQPWVLDFKNAPAVAISELDWLNGIVERCEESGLRFPPRLVHAFHTALKTAELSPLAVLAGVSGTGKSELPRLYARFGGLAFLGVPVQPNWDSPQSLFGFFNSVDNRFNATTLLRAMVQAQHASDDPAHSKGLGGRLLLVLLDEMNLAHVEQYFSDLLSKLEARRGEREDVALDIDLGAGMDPYPLKLGRNVLWVGTMNEDETTKALSDKVIDRSNLLFFPRPRTLHRRAEVTLASAVPLLDRAIWEGWQEPRSPFTEEEMAPYREVLETINTALEQVGRALGHRVWQAVEAYLANHPEVRDARARNDSEARERAMRRAFEDQMVLKVMSKLRGIETSGDAKRNCLDPIRQQIENPDLGLSLAEDFDIACRVGAGAFVWSSARYLENAQ</sequence>
<feature type="coiled-coil region" evidence="2">
    <location>
        <begin position="194"/>
        <end position="353"/>
    </location>
</feature>
<dbReference type="OrthoDB" id="9781481at2"/>
<dbReference type="InterPro" id="IPR027417">
    <property type="entry name" value="P-loop_NTPase"/>
</dbReference>
<comment type="similarity">
    <text evidence="1">Belongs to the methyl-accepting chemotaxis (MCP) protein family.</text>
</comment>
<keyword evidence="2" id="KW-0175">Coiled coil</keyword>
<feature type="region of interest" description="Disordered" evidence="3">
    <location>
        <begin position="1"/>
        <end position="66"/>
    </location>
</feature>
<dbReference type="AlphaFoldDB" id="A0A1H2Y9D0"/>
<evidence type="ECO:0000256" key="2">
    <source>
        <dbReference type="SAM" id="Coils"/>
    </source>
</evidence>
<feature type="domain" description="T-SNARE coiled-coil homology" evidence="4">
    <location>
        <begin position="288"/>
        <end position="350"/>
    </location>
</feature>
<protein>
    <recommendedName>
        <fullName evidence="4">t-SNARE coiled-coil homology domain-containing protein</fullName>
    </recommendedName>
</protein>
<dbReference type="Proteomes" id="UP000198816">
    <property type="component" value="Unassembled WGS sequence"/>
</dbReference>
<dbReference type="EMBL" id="FNNZ01000012">
    <property type="protein sequence ID" value="SDX01660.1"/>
    <property type="molecule type" value="Genomic_DNA"/>
</dbReference>
<evidence type="ECO:0000256" key="3">
    <source>
        <dbReference type="SAM" id="MobiDB-lite"/>
    </source>
</evidence>
<gene>
    <name evidence="5" type="ORF">SAMN05421783_11299</name>
</gene>
<proteinExistence type="inferred from homology"/>
<feature type="coiled-coil region" evidence="2">
    <location>
        <begin position="404"/>
        <end position="431"/>
    </location>
</feature>
<organism evidence="5 6">
    <name type="scientific">Thiocapsa roseopersicina</name>
    <dbReference type="NCBI Taxonomy" id="1058"/>
    <lineage>
        <taxon>Bacteria</taxon>
        <taxon>Pseudomonadati</taxon>
        <taxon>Pseudomonadota</taxon>
        <taxon>Gammaproteobacteria</taxon>
        <taxon>Chromatiales</taxon>
        <taxon>Chromatiaceae</taxon>
        <taxon>Thiocapsa</taxon>
    </lineage>
</organism>
<name>A0A1H2Y9D0_THIRO</name>
<accession>A0A1H2Y9D0</accession>
<dbReference type="RefSeq" id="WP_139191935.1">
    <property type="nucleotide sequence ID" value="NZ_FNNZ01000012.1"/>
</dbReference>